<comment type="caution">
    <text evidence="2">The sequence shown here is derived from an EMBL/GenBank/DDBJ whole genome shotgun (WGS) entry which is preliminary data.</text>
</comment>
<dbReference type="Pfam" id="PF06127">
    <property type="entry name" value="Mpo1-like"/>
    <property type="match status" value="1"/>
</dbReference>
<keyword evidence="1" id="KW-0812">Transmembrane</keyword>
<dbReference type="InterPro" id="IPR009305">
    <property type="entry name" value="Mpo1-like"/>
</dbReference>
<dbReference type="EMBL" id="VEPZ02000207">
    <property type="protein sequence ID" value="KAE8730435.1"/>
    <property type="molecule type" value="Genomic_DNA"/>
</dbReference>
<organism evidence="2 3">
    <name type="scientific">Hibiscus syriacus</name>
    <name type="common">Rose of Sharon</name>
    <dbReference type="NCBI Taxonomy" id="106335"/>
    <lineage>
        <taxon>Eukaryota</taxon>
        <taxon>Viridiplantae</taxon>
        <taxon>Streptophyta</taxon>
        <taxon>Embryophyta</taxon>
        <taxon>Tracheophyta</taxon>
        <taxon>Spermatophyta</taxon>
        <taxon>Magnoliopsida</taxon>
        <taxon>eudicotyledons</taxon>
        <taxon>Gunneridae</taxon>
        <taxon>Pentapetalae</taxon>
        <taxon>rosids</taxon>
        <taxon>malvids</taxon>
        <taxon>Malvales</taxon>
        <taxon>Malvaceae</taxon>
        <taxon>Malvoideae</taxon>
        <taxon>Hibiscus</taxon>
    </lineage>
</organism>
<evidence type="ECO:0000256" key="1">
    <source>
        <dbReference type="SAM" id="Phobius"/>
    </source>
</evidence>
<dbReference type="PANTHER" id="PTHR34205">
    <property type="entry name" value="TRANSMEMBRANE PROTEIN"/>
    <property type="match status" value="1"/>
</dbReference>
<accession>A0A6A3CLV2</accession>
<gene>
    <name evidence="2" type="ORF">F3Y22_tig00002942pilonHSYRG00002</name>
</gene>
<name>A0A6A3CLV2_HIBSY</name>
<keyword evidence="1" id="KW-1133">Transmembrane helix</keyword>
<evidence type="ECO:0000313" key="3">
    <source>
        <dbReference type="Proteomes" id="UP000436088"/>
    </source>
</evidence>
<proteinExistence type="predicted"/>
<protein>
    <submittedName>
        <fullName evidence="2">Anion transporter 3</fullName>
    </submittedName>
</protein>
<sequence length="123" mass="14675">MNFRSLEEFWAYYVNQHSKRSTRRWHFAGTLSSIVLFIYSLLFNWWFLVLVPICGYGLAWYSYFFVEGNVPATFGHPVWSFLCDFRMFGVDAYWENGQGDQEAWKETYITRLLKGVFDSDLFA</sequence>
<dbReference type="PANTHER" id="PTHR34205:SF2">
    <property type="entry name" value="DUF962 DOMAIN-CONTAINING PROTEIN"/>
    <property type="match status" value="1"/>
</dbReference>
<keyword evidence="1" id="KW-0472">Membrane</keyword>
<dbReference type="AlphaFoldDB" id="A0A6A3CLV2"/>
<reference evidence="2" key="1">
    <citation type="submission" date="2019-09" db="EMBL/GenBank/DDBJ databases">
        <title>Draft genome information of white flower Hibiscus syriacus.</title>
        <authorList>
            <person name="Kim Y.-M."/>
        </authorList>
    </citation>
    <scope>NUCLEOTIDE SEQUENCE [LARGE SCALE GENOMIC DNA]</scope>
    <source>
        <strain evidence="2">YM2019G1</strain>
    </source>
</reference>
<keyword evidence="3" id="KW-1185">Reference proteome</keyword>
<dbReference type="Proteomes" id="UP000436088">
    <property type="component" value="Unassembled WGS sequence"/>
</dbReference>
<evidence type="ECO:0000313" key="2">
    <source>
        <dbReference type="EMBL" id="KAE8730435.1"/>
    </source>
</evidence>
<feature type="transmembrane region" description="Helical" evidence="1">
    <location>
        <begin position="25"/>
        <end position="42"/>
    </location>
</feature>